<evidence type="ECO:0000313" key="1">
    <source>
        <dbReference type="EMBL" id="CAK5264805.1"/>
    </source>
</evidence>
<proteinExistence type="predicted"/>
<sequence>MSSGSSGWAPVTAKKDGMCCCMPFRLDAVSCFEQGLSHIKMRPLGQVGTGVVARNADMSDVVLFFKGAPTAQDIFKNPCG</sequence>
<name>A0AAD2Q183_9AGAR</name>
<evidence type="ECO:0000313" key="2">
    <source>
        <dbReference type="EMBL" id="CAK5276283.1"/>
    </source>
</evidence>
<protein>
    <submittedName>
        <fullName evidence="1">Uncharacterized protein</fullName>
    </submittedName>
</protein>
<dbReference type="AlphaFoldDB" id="A0AAD2Q183"/>
<accession>A0AAD2Q183</accession>
<gene>
    <name evidence="2" type="ORF">MYCIT1_LOCUS24398</name>
    <name evidence="1" type="ORF">MYCIT1_LOCUS5288</name>
</gene>
<evidence type="ECO:0000313" key="3">
    <source>
        <dbReference type="Proteomes" id="UP001295794"/>
    </source>
</evidence>
<dbReference type="EMBL" id="CAVNYO010000071">
    <property type="protein sequence ID" value="CAK5264805.1"/>
    <property type="molecule type" value="Genomic_DNA"/>
</dbReference>
<organism evidence="1 3">
    <name type="scientific">Mycena citricolor</name>
    <dbReference type="NCBI Taxonomy" id="2018698"/>
    <lineage>
        <taxon>Eukaryota</taxon>
        <taxon>Fungi</taxon>
        <taxon>Dikarya</taxon>
        <taxon>Basidiomycota</taxon>
        <taxon>Agaricomycotina</taxon>
        <taxon>Agaricomycetes</taxon>
        <taxon>Agaricomycetidae</taxon>
        <taxon>Agaricales</taxon>
        <taxon>Marasmiineae</taxon>
        <taxon>Mycenaceae</taxon>
        <taxon>Mycena</taxon>
    </lineage>
</organism>
<dbReference type="Proteomes" id="UP001295794">
    <property type="component" value="Unassembled WGS sequence"/>
</dbReference>
<comment type="caution">
    <text evidence="1">The sequence shown here is derived from an EMBL/GenBank/DDBJ whole genome shotgun (WGS) entry which is preliminary data.</text>
</comment>
<keyword evidence="3" id="KW-1185">Reference proteome</keyword>
<reference evidence="1" key="1">
    <citation type="submission" date="2023-11" db="EMBL/GenBank/DDBJ databases">
        <authorList>
            <person name="De Vega J J."/>
            <person name="De Vega J J."/>
        </authorList>
    </citation>
    <scope>NUCLEOTIDE SEQUENCE</scope>
</reference>
<dbReference type="EMBL" id="CAVNYO010000405">
    <property type="protein sequence ID" value="CAK5276283.1"/>
    <property type="molecule type" value="Genomic_DNA"/>
</dbReference>